<evidence type="ECO:0000313" key="6">
    <source>
        <dbReference type="Proteomes" id="UP000239590"/>
    </source>
</evidence>
<name>A0A2S7IJ00_9BACT</name>
<dbReference type="Gene3D" id="1.25.40.10">
    <property type="entry name" value="Tetratricopeptide repeat domain"/>
    <property type="match status" value="1"/>
</dbReference>
<feature type="region of interest" description="Disordered" evidence="4">
    <location>
        <begin position="33"/>
        <end position="58"/>
    </location>
</feature>
<proteinExistence type="predicted"/>
<dbReference type="InterPro" id="IPR051012">
    <property type="entry name" value="CellSynth/LPSAsmb/PSIAsmb"/>
</dbReference>
<gene>
    <name evidence="5" type="ORF">C5O19_17535</name>
</gene>
<dbReference type="InterPro" id="IPR011990">
    <property type="entry name" value="TPR-like_helical_dom_sf"/>
</dbReference>
<dbReference type="PANTHER" id="PTHR45586">
    <property type="entry name" value="TPR REPEAT-CONTAINING PROTEIN PA4667"/>
    <property type="match status" value="1"/>
</dbReference>
<evidence type="ECO:0000256" key="1">
    <source>
        <dbReference type="ARBA" id="ARBA00022737"/>
    </source>
</evidence>
<dbReference type="RefSeq" id="WP_104714707.1">
    <property type="nucleotide sequence ID" value="NZ_PTRA01000003.1"/>
</dbReference>
<keyword evidence="2 3" id="KW-0802">TPR repeat</keyword>
<dbReference type="SMART" id="SM00028">
    <property type="entry name" value="TPR"/>
    <property type="match status" value="3"/>
</dbReference>
<feature type="repeat" description="TPR" evidence="3">
    <location>
        <begin position="197"/>
        <end position="230"/>
    </location>
</feature>
<reference evidence="6" key="1">
    <citation type="submission" date="2018-02" db="EMBL/GenBank/DDBJ databases">
        <title>Genome sequencing of Solimonas sp. HR-BB.</title>
        <authorList>
            <person name="Lee Y."/>
            <person name="Jeon C.O."/>
        </authorList>
    </citation>
    <scope>NUCLEOTIDE SEQUENCE [LARGE SCALE GENOMIC DNA]</scope>
    <source>
        <strain evidence="6">HR-U</strain>
    </source>
</reference>
<dbReference type="OrthoDB" id="1490552at2"/>
<accession>A0A2S7IJ00</accession>
<comment type="caution">
    <text evidence="5">The sequence shown here is derived from an EMBL/GenBank/DDBJ whole genome shotgun (WGS) entry which is preliminary data.</text>
</comment>
<dbReference type="PANTHER" id="PTHR45586:SF1">
    <property type="entry name" value="LIPOPOLYSACCHARIDE ASSEMBLY PROTEIN B"/>
    <property type="match status" value="1"/>
</dbReference>
<dbReference type="AlphaFoldDB" id="A0A2S7IJ00"/>
<dbReference type="Proteomes" id="UP000239590">
    <property type="component" value="Unassembled WGS sequence"/>
</dbReference>
<sequence>MKKSFITLIVVAVASIGGLYSLPKVAVKDDKRATENKVPTQSEASKPSAPAAETHLPPVPAEQRKAIDGARQIFESTNHSTSERIRAGEQLAELFTQVSRFDSAAYFAGEMAGLQPTVERYLKAGDRYYEAFTFALDSDKAATLGQQTRDWYQKALDQNPNLLQAKANLAMTYVSTSNPMQGIGMLRELLEQDPDFEPALFNLGILSMRSNQYEKAVGRFERILRTHPNSTRTMFYLGICYAETGQKEKAKPLLEEVRKKETDPSIQAGVREYLEQLK</sequence>
<feature type="compositionally biased region" description="Low complexity" evidence="4">
    <location>
        <begin position="42"/>
        <end position="53"/>
    </location>
</feature>
<protein>
    <submittedName>
        <fullName evidence="5">Uncharacterized protein</fullName>
    </submittedName>
</protein>
<evidence type="ECO:0000256" key="2">
    <source>
        <dbReference type="ARBA" id="ARBA00022803"/>
    </source>
</evidence>
<evidence type="ECO:0000313" key="5">
    <source>
        <dbReference type="EMBL" id="PQA56157.1"/>
    </source>
</evidence>
<dbReference type="EMBL" id="PTRA01000003">
    <property type="protein sequence ID" value="PQA56157.1"/>
    <property type="molecule type" value="Genomic_DNA"/>
</dbReference>
<dbReference type="PROSITE" id="PS50005">
    <property type="entry name" value="TPR"/>
    <property type="match status" value="1"/>
</dbReference>
<keyword evidence="6" id="KW-1185">Reference proteome</keyword>
<keyword evidence="1" id="KW-0677">Repeat</keyword>
<evidence type="ECO:0000256" key="4">
    <source>
        <dbReference type="SAM" id="MobiDB-lite"/>
    </source>
</evidence>
<dbReference type="InterPro" id="IPR019734">
    <property type="entry name" value="TPR_rpt"/>
</dbReference>
<evidence type="ECO:0000256" key="3">
    <source>
        <dbReference type="PROSITE-ProRule" id="PRU00339"/>
    </source>
</evidence>
<organism evidence="5 6">
    <name type="scientific">Siphonobacter curvatus</name>
    <dbReference type="NCBI Taxonomy" id="2094562"/>
    <lineage>
        <taxon>Bacteria</taxon>
        <taxon>Pseudomonadati</taxon>
        <taxon>Bacteroidota</taxon>
        <taxon>Cytophagia</taxon>
        <taxon>Cytophagales</taxon>
        <taxon>Cytophagaceae</taxon>
        <taxon>Siphonobacter</taxon>
    </lineage>
</organism>
<dbReference type="SUPFAM" id="SSF48452">
    <property type="entry name" value="TPR-like"/>
    <property type="match status" value="1"/>
</dbReference>
<dbReference type="Pfam" id="PF14559">
    <property type="entry name" value="TPR_19"/>
    <property type="match status" value="1"/>
</dbReference>